<sequence length="314" mass="34925">MATSEKKKATKAIQNARTNAIKKARGEEIRQKLLAHIQKQGFDLPLDRVYLHPESHAAPYVWKTSGGYSITGYRGFSDLNTYQRSCLLEALDSGKLVAVRNPDLASVSPSIELHGFQDEDDHKDKKMKKEEIDDGHETANNAHSASPSPAPRSANNRAKAARTQRYTSRSIRHPSASPPASTCTTPAPSTASARPATRLPFSATTKNNPDSTDRIVAAPRGNRQATPPHRTASIATQTPPATSASKRKADTSTNDTEELKASLRAEYRRRLHQDMMEALGDRNVDLHMNKRRREELKEWFDDGMRMLREMDSEA</sequence>
<accession>A0A3N4HJG9</accession>
<keyword evidence="3" id="KW-1185">Reference proteome</keyword>
<proteinExistence type="predicted"/>
<protein>
    <submittedName>
        <fullName evidence="2">Uncharacterized protein</fullName>
    </submittedName>
</protein>
<evidence type="ECO:0000313" key="3">
    <source>
        <dbReference type="Proteomes" id="UP000275078"/>
    </source>
</evidence>
<feature type="compositionally biased region" description="Low complexity" evidence="1">
    <location>
        <begin position="139"/>
        <end position="158"/>
    </location>
</feature>
<dbReference type="AlphaFoldDB" id="A0A3N4HJG9"/>
<evidence type="ECO:0000256" key="1">
    <source>
        <dbReference type="SAM" id="MobiDB-lite"/>
    </source>
</evidence>
<feature type="compositionally biased region" description="Basic and acidic residues" evidence="1">
    <location>
        <begin position="115"/>
        <end position="137"/>
    </location>
</feature>
<feature type="compositionally biased region" description="Low complexity" evidence="1">
    <location>
        <begin position="174"/>
        <end position="197"/>
    </location>
</feature>
<dbReference type="Proteomes" id="UP000275078">
    <property type="component" value="Unassembled WGS sequence"/>
</dbReference>
<reference evidence="2 3" key="1">
    <citation type="journal article" date="2018" name="Nat. Ecol. Evol.">
        <title>Pezizomycetes genomes reveal the molecular basis of ectomycorrhizal truffle lifestyle.</title>
        <authorList>
            <person name="Murat C."/>
            <person name="Payen T."/>
            <person name="Noel B."/>
            <person name="Kuo A."/>
            <person name="Morin E."/>
            <person name="Chen J."/>
            <person name="Kohler A."/>
            <person name="Krizsan K."/>
            <person name="Balestrini R."/>
            <person name="Da Silva C."/>
            <person name="Montanini B."/>
            <person name="Hainaut M."/>
            <person name="Levati E."/>
            <person name="Barry K.W."/>
            <person name="Belfiori B."/>
            <person name="Cichocki N."/>
            <person name="Clum A."/>
            <person name="Dockter R.B."/>
            <person name="Fauchery L."/>
            <person name="Guy J."/>
            <person name="Iotti M."/>
            <person name="Le Tacon F."/>
            <person name="Lindquist E.A."/>
            <person name="Lipzen A."/>
            <person name="Malagnac F."/>
            <person name="Mello A."/>
            <person name="Molinier V."/>
            <person name="Miyauchi S."/>
            <person name="Poulain J."/>
            <person name="Riccioni C."/>
            <person name="Rubini A."/>
            <person name="Sitrit Y."/>
            <person name="Splivallo R."/>
            <person name="Traeger S."/>
            <person name="Wang M."/>
            <person name="Zifcakova L."/>
            <person name="Wipf D."/>
            <person name="Zambonelli A."/>
            <person name="Paolocci F."/>
            <person name="Nowrousian M."/>
            <person name="Ottonello S."/>
            <person name="Baldrian P."/>
            <person name="Spatafora J.W."/>
            <person name="Henrissat B."/>
            <person name="Nagy L.G."/>
            <person name="Aury J.M."/>
            <person name="Wincker P."/>
            <person name="Grigoriev I.V."/>
            <person name="Bonfante P."/>
            <person name="Martin F.M."/>
        </authorList>
    </citation>
    <scope>NUCLEOTIDE SEQUENCE [LARGE SCALE GENOMIC DNA]</scope>
    <source>
        <strain evidence="2 3">RN42</strain>
    </source>
</reference>
<evidence type="ECO:0000313" key="2">
    <source>
        <dbReference type="EMBL" id="RPA73457.1"/>
    </source>
</evidence>
<gene>
    <name evidence="2" type="ORF">BJ508DRAFT_419028</name>
</gene>
<name>A0A3N4HJG9_ASCIM</name>
<feature type="region of interest" description="Disordered" evidence="1">
    <location>
        <begin position="110"/>
        <end position="258"/>
    </location>
</feature>
<dbReference type="EMBL" id="ML119820">
    <property type="protein sequence ID" value="RPA73457.1"/>
    <property type="molecule type" value="Genomic_DNA"/>
</dbReference>
<feature type="compositionally biased region" description="Polar residues" evidence="1">
    <location>
        <begin position="233"/>
        <end position="244"/>
    </location>
</feature>
<organism evidence="2 3">
    <name type="scientific">Ascobolus immersus RN42</name>
    <dbReference type="NCBI Taxonomy" id="1160509"/>
    <lineage>
        <taxon>Eukaryota</taxon>
        <taxon>Fungi</taxon>
        <taxon>Dikarya</taxon>
        <taxon>Ascomycota</taxon>
        <taxon>Pezizomycotina</taxon>
        <taxon>Pezizomycetes</taxon>
        <taxon>Pezizales</taxon>
        <taxon>Ascobolaceae</taxon>
        <taxon>Ascobolus</taxon>
    </lineage>
</organism>